<dbReference type="InParanoid" id="A0A1S0UML2"/>
<sequence length="85" mass="10109">MGGDAFWVTTKSSPADNVEPELVAITYDLGRRRCRHRDPLRSLWISLNRYDNPEMEQALTRMIYSEKKNNNQSYPLYFQRLFSHL</sequence>
<dbReference type="AlphaFoldDB" id="A0A1S0UML2"/>
<gene>
    <name evidence="1" type="ORF">LOAG_16895</name>
</gene>
<name>A0A1S0UML2_LOALO</name>
<organism evidence="1">
    <name type="scientific">Loa loa</name>
    <name type="common">Eye worm</name>
    <name type="synonym">Filaria loa</name>
    <dbReference type="NCBI Taxonomy" id="7209"/>
    <lineage>
        <taxon>Eukaryota</taxon>
        <taxon>Metazoa</taxon>
        <taxon>Ecdysozoa</taxon>
        <taxon>Nematoda</taxon>
        <taxon>Chromadorea</taxon>
        <taxon>Rhabditida</taxon>
        <taxon>Spirurina</taxon>
        <taxon>Spiruromorpha</taxon>
        <taxon>Filarioidea</taxon>
        <taxon>Onchocercidae</taxon>
        <taxon>Loa</taxon>
    </lineage>
</organism>
<proteinExistence type="predicted"/>
<accession>A0A1S0UML2</accession>
<dbReference type="GeneID" id="31251508"/>
<dbReference type="KEGG" id="loa:LOAG_16895"/>
<dbReference type="CTD" id="31251508"/>
<reference evidence="1" key="1">
    <citation type="submission" date="2012-04" db="EMBL/GenBank/DDBJ databases">
        <title>The Genome Sequence of Loa loa.</title>
        <authorList>
            <consortium name="The Broad Institute Genome Sequencing Platform"/>
            <consortium name="Broad Institute Genome Sequencing Center for Infectious Disease"/>
            <person name="Nutman T.B."/>
            <person name="Fink D.L."/>
            <person name="Russ C."/>
            <person name="Young S."/>
            <person name="Zeng Q."/>
            <person name="Gargeya S."/>
            <person name="Alvarado L."/>
            <person name="Berlin A."/>
            <person name="Chapman S.B."/>
            <person name="Chen Z."/>
            <person name="Freedman E."/>
            <person name="Gellesch M."/>
            <person name="Goldberg J."/>
            <person name="Griggs A."/>
            <person name="Gujja S."/>
            <person name="Heilman E.R."/>
            <person name="Heiman D."/>
            <person name="Howarth C."/>
            <person name="Mehta T."/>
            <person name="Neiman D."/>
            <person name="Pearson M."/>
            <person name="Roberts A."/>
            <person name="Saif S."/>
            <person name="Shea T."/>
            <person name="Shenoy N."/>
            <person name="Sisk P."/>
            <person name="Stolte C."/>
            <person name="Sykes S."/>
            <person name="White J."/>
            <person name="Yandava C."/>
            <person name="Haas B."/>
            <person name="Henn M.R."/>
            <person name="Nusbaum C."/>
            <person name="Birren B."/>
        </authorList>
    </citation>
    <scope>NUCLEOTIDE SEQUENCE [LARGE SCALE GENOMIC DNA]</scope>
</reference>
<evidence type="ECO:0000313" key="1">
    <source>
        <dbReference type="EMBL" id="EJD76087.1"/>
    </source>
</evidence>
<protein>
    <submittedName>
        <fullName evidence="1">Uncharacterized protein</fullName>
    </submittedName>
</protein>
<dbReference type="EMBL" id="JH712091">
    <property type="protein sequence ID" value="EJD76087.1"/>
    <property type="molecule type" value="Genomic_DNA"/>
</dbReference>
<dbReference type="RefSeq" id="XP_020306908.1">
    <property type="nucleotide sequence ID" value="XM_020449547.1"/>
</dbReference>